<sequence>MLRSVNPTGTLIPGISQAVIVGGGRTMYLSGHVPLSTEGKVPAGMEAQLVLAFENLNATLMAAGATARNLARISIYVRDFHADQLPVIRQVRDRFIDESLPPASALIGVAELFHPDVLVEVDAIAVLPPTN</sequence>
<comment type="caution">
    <text evidence="1">The sequence shown here is derived from an EMBL/GenBank/DDBJ whole genome shotgun (WGS) entry which is preliminary data.</text>
</comment>
<dbReference type="AlphaFoldDB" id="A0A096F6E7"/>
<dbReference type="GO" id="GO:0005829">
    <property type="term" value="C:cytosol"/>
    <property type="evidence" value="ECO:0007669"/>
    <property type="project" value="TreeGrafter"/>
</dbReference>
<dbReference type="PANTHER" id="PTHR11803:SF39">
    <property type="entry name" value="2-IMINOBUTANOATE_2-IMINOPROPANOATE DEAMINASE"/>
    <property type="match status" value="1"/>
</dbReference>
<dbReference type="InterPro" id="IPR035959">
    <property type="entry name" value="RutC-like_sf"/>
</dbReference>
<evidence type="ECO:0000313" key="2">
    <source>
        <dbReference type="Proteomes" id="UP000029553"/>
    </source>
</evidence>
<dbReference type="CDD" id="cd00448">
    <property type="entry name" value="YjgF_YER057c_UK114_family"/>
    <property type="match status" value="1"/>
</dbReference>
<dbReference type="GO" id="GO:0019239">
    <property type="term" value="F:deaminase activity"/>
    <property type="evidence" value="ECO:0007669"/>
    <property type="project" value="TreeGrafter"/>
</dbReference>
<dbReference type="Pfam" id="PF01042">
    <property type="entry name" value="Ribonuc_L-PSP"/>
    <property type="match status" value="1"/>
</dbReference>
<dbReference type="Gene3D" id="3.30.1330.40">
    <property type="entry name" value="RutC-like"/>
    <property type="match status" value="1"/>
</dbReference>
<accession>A0A096F6E7</accession>
<dbReference type="InterPro" id="IPR006175">
    <property type="entry name" value="YjgF/YER057c/UK114"/>
</dbReference>
<protein>
    <submittedName>
        <fullName evidence="1">Endoribonuclease L-PSP</fullName>
    </submittedName>
</protein>
<reference evidence="1 2" key="1">
    <citation type="submission" date="2013-09" db="EMBL/GenBank/DDBJ databases">
        <title>High correlation between genotypes and phenotypes of environmental bacteria Comamonas testosteroni strains.</title>
        <authorList>
            <person name="Liu L."/>
            <person name="Zhu W."/>
            <person name="Xia X."/>
            <person name="Xu B."/>
            <person name="Luo M."/>
            <person name="Wang G."/>
        </authorList>
    </citation>
    <scope>NUCLEOTIDE SEQUENCE [LARGE SCALE GENOMIC DNA]</scope>
    <source>
        <strain evidence="1 2">JL40</strain>
    </source>
</reference>
<evidence type="ECO:0000313" key="1">
    <source>
        <dbReference type="EMBL" id="KGH25921.1"/>
    </source>
</evidence>
<dbReference type="EMBL" id="AWOR01000078">
    <property type="protein sequence ID" value="KGH25921.1"/>
    <property type="molecule type" value="Genomic_DNA"/>
</dbReference>
<gene>
    <name evidence="1" type="ORF">P353_24125</name>
</gene>
<organism evidence="1 2">
    <name type="scientific">Comamonas testosteroni</name>
    <name type="common">Pseudomonas testosteroni</name>
    <dbReference type="NCBI Taxonomy" id="285"/>
    <lineage>
        <taxon>Bacteria</taxon>
        <taxon>Pseudomonadati</taxon>
        <taxon>Pseudomonadota</taxon>
        <taxon>Betaproteobacteria</taxon>
        <taxon>Burkholderiales</taxon>
        <taxon>Comamonadaceae</taxon>
        <taxon>Comamonas</taxon>
    </lineage>
</organism>
<dbReference type="Proteomes" id="UP000029553">
    <property type="component" value="Unassembled WGS sequence"/>
</dbReference>
<name>A0A096F6E7_COMTE</name>
<dbReference type="PANTHER" id="PTHR11803">
    <property type="entry name" value="2-IMINOBUTANOATE/2-IMINOPROPANOATE DEAMINASE RIDA"/>
    <property type="match status" value="1"/>
</dbReference>
<proteinExistence type="predicted"/>
<dbReference type="SUPFAM" id="SSF55298">
    <property type="entry name" value="YjgF-like"/>
    <property type="match status" value="1"/>
</dbReference>